<dbReference type="OrthoDB" id="9921045at2"/>
<evidence type="ECO:0000313" key="1">
    <source>
        <dbReference type="EMBL" id="CUA81215.1"/>
    </source>
</evidence>
<dbReference type="EMBL" id="CYGZ01000025">
    <property type="protein sequence ID" value="CUA81215.1"/>
    <property type="molecule type" value="Genomic_DNA"/>
</dbReference>
<proteinExistence type="predicted"/>
<accession>A0A0K6GR71</accession>
<dbReference type="RefSeq" id="WP_055442025.1">
    <property type="nucleotide sequence ID" value="NZ_BAABDZ010000005.1"/>
</dbReference>
<gene>
    <name evidence="1" type="ORF">Ga0061060_12511</name>
</gene>
<sequence>MGVAIHTPNCSVSKGYSSGWGVGGGASCSGPGASVSAKSKYVGGEAKVSVGEVEAHAKANKKGISIGGEATLHKYSSSIDIKIPFTKKSISISGSIGVGSIGAKYDISKTKVKAYTALGVGFGWGIELKG</sequence>
<keyword evidence="2" id="KW-1185">Reference proteome</keyword>
<name>A0A0K6GR71_9BACL</name>
<organism evidence="1 2">
    <name type="scientific">Anoxybacillus suryakundensis</name>
    <dbReference type="NCBI Taxonomy" id="1325335"/>
    <lineage>
        <taxon>Bacteria</taxon>
        <taxon>Bacillati</taxon>
        <taxon>Bacillota</taxon>
        <taxon>Bacilli</taxon>
        <taxon>Bacillales</taxon>
        <taxon>Anoxybacillaceae</taxon>
        <taxon>Anoxybacillus</taxon>
    </lineage>
</organism>
<dbReference type="STRING" id="1325335.GCA_001418025_02540"/>
<protein>
    <submittedName>
        <fullName evidence="1">Uncharacterized protein</fullName>
    </submittedName>
</protein>
<dbReference type="Proteomes" id="UP000182738">
    <property type="component" value="Unassembled WGS sequence"/>
</dbReference>
<reference evidence="2" key="1">
    <citation type="submission" date="2015-08" db="EMBL/GenBank/DDBJ databases">
        <authorList>
            <person name="Varghese N."/>
        </authorList>
    </citation>
    <scope>NUCLEOTIDE SEQUENCE [LARGE SCALE GENOMIC DNA]</scope>
    <source>
        <strain evidence="2">DSM 27374</strain>
    </source>
</reference>
<dbReference type="AlphaFoldDB" id="A0A0K6GR71"/>
<evidence type="ECO:0000313" key="2">
    <source>
        <dbReference type="Proteomes" id="UP000182738"/>
    </source>
</evidence>